<name>A0ABP9JIS1_9MICO</name>
<proteinExistence type="predicted"/>
<accession>A0ABP9JIS1</accession>
<gene>
    <name evidence="2" type="ORF">GCM10023258_30370</name>
</gene>
<evidence type="ECO:0000256" key="1">
    <source>
        <dbReference type="SAM" id="MobiDB-lite"/>
    </source>
</evidence>
<comment type="caution">
    <text evidence="2">The sequence shown here is derived from an EMBL/GenBank/DDBJ whole genome shotgun (WGS) entry which is preliminary data.</text>
</comment>
<evidence type="ECO:0000313" key="3">
    <source>
        <dbReference type="Proteomes" id="UP001500427"/>
    </source>
</evidence>
<reference evidence="3" key="1">
    <citation type="journal article" date="2019" name="Int. J. Syst. Evol. Microbiol.">
        <title>The Global Catalogue of Microorganisms (GCM) 10K type strain sequencing project: providing services to taxonomists for standard genome sequencing and annotation.</title>
        <authorList>
            <consortium name="The Broad Institute Genomics Platform"/>
            <consortium name="The Broad Institute Genome Sequencing Center for Infectious Disease"/>
            <person name="Wu L."/>
            <person name="Ma J."/>
        </authorList>
    </citation>
    <scope>NUCLEOTIDE SEQUENCE [LARGE SCALE GENOMIC DNA]</scope>
    <source>
        <strain evidence="3">JCM 17687</strain>
    </source>
</reference>
<dbReference type="EMBL" id="BAABIW010000018">
    <property type="protein sequence ID" value="GAA5031835.1"/>
    <property type="molecule type" value="Genomic_DNA"/>
</dbReference>
<organism evidence="2 3">
    <name type="scientific">Terrabacter aeriphilus</name>
    <dbReference type="NCBI Taxonomy" id="515662"/>
    <lineage>
        <taxon>Bacteria</taxon>
        <taxon>Bacillati</taxon>
        <taxon>Actinomycetota</taxon>
        <taxon>Actinomycetes</taxon>
        <taxon>Micrococcales</taxon>
        <taxon>Intrasporangiaceae</taxon>
        <taxon>Terrabacter</taxon>
    </lineage>
</organism>
<protein>
    <submittedName>
        <fullName evidence="2">Uncharacterized protein</fullName>
    </submittedName>
</protein>
<evidence type="ECO:0000313" key="2">
    <source>
        <dbReference type="EMBL" id="GAA5031835.1"/>
    </source>
</evidence>
<keyword evidence="3" id="KW-1185">Reference proteome</keyword>
<dbReference type="Proteomes" id="UP001500427">
    <property type="component" value="Unassembled WGS sequence"/>
</dbReference>
<feature type="region of interest" description="Disordered" evidence="1">
    <location>
        <begin position="1"/>
        <end position="25"/>
    </location>
</feature>
<sequence>MDDDSVTDRNVASDESVAEGVDEGPALRRGVLVADEHGSLSCVLVQVPDKCFGHLLDAIQVREVHPLGEPDLVVADGHDDDGLPWREAEQVWDDGEQLGGAAQGDWWCGHGPSFRWGPGEVRACERARHRM</sequence>